<keyword evidence="4" id="KW-0175">Coiled coil</keyword>
<dbReference type="GO" id="GO:0016787">
    <property type="term" value="F:hydrolase activity"/>
    <property type="evidence" value="ECO:0007669"/>
    <property type="project" value="UniProtKB-KW"/>
</dbReference>
<keyword evidence="3" id="KW-0863">Zinc-finger</keyword>
<dbReference type="SUPFAM" id="SSF57756">
    <property type="entry name" value="Retrovirus zinc finger-like domains"/>
    <property type="match status" value="1"/>
</dbReference>
<dbReference type="Pfam" id="PF07727">
    <property type="entry name" value="RVT_2"/>
    <property type="match status" value="1"/>
</dbReference>
<feature type="compositionally biased region" description="Polar residues" evidence="5">
    <location>
        <begin position="339"/>
        <end position="356"/>
    </location>
</feature>
<feature type="region of interest" description="Disordered" evidence="5">
    <location>
        <begin position="318"/>
        <end position="356"/>
    </location>
</feature>
<dbReference type="InterPro" id="IPR013103">
    <property type="entry name" value="RVT_2"/>
</dbReference>
<dbReference type="EMBL" id="BKCJ010003149">
    <property type="protein sequence ID" value="GEU53280.1"/>
    <property type="molecule type" value="Genomic_DNA"/>
</dbReference>
<feature type="compositionally biased region" description="Polar residues" evidence="5">
    <location>
        <begin position="318"/>
        <end position="330"/>
    </location>
</feature>
<proteinExistence type="predicted"/>
<evidence type="ECO:0000259" key="6">
    <source>
        <dbReference type="PROSITE" id="PS50158"/>
    </source>
</evidence>
<gene>
    <name evidence="7" type="ORF">Tci_025258</name>
</gene>
<dbReference type="PANTHER" id="PTHR42648">
    <property type="entry name" value="TRANSPOSASE, PUTATIVE-RELATED"/>
    <property type="match status" value="1"/>
</dbReference>
<dbReference type="SMART" id="SM00343">
    <property type="entry name" value="ZnF_C2HC"/>
    <property type="match status" value="2"/>
</dbReference>
<feature type="coiled-coil region" evidence="4">
    <location>
        <begin position="618"/>
        <end position="647"/>
    </location>
</feature>
<feature type="region of interest" description="Disordered" evidence="5">
    <location>
        <begin position="1654"/>
        <end position="1679"/>
    </location>
</feature>
<evidence type="ECO:0000256" key="5">
    <source>
        <dbReference type="SAM" id="MobiDB-lite"/>
    </source>
</evidence>
<dbReference type="InterPro" id="IPR036875">
    <property type="entry name" value="Znf_CCHC_sf"/>
</dbReference>
<keyword evidence="3" id="KW-0862">Zinc</keyword>
<feature type="compositionally biased region" description="Polar residues" evidence="5">
    <location>
        <begin position="1204"/>
        <end position="1213"/>
    </location>
</feature>
<feature type="region of interest" description="Disordered" evidence="5">
    <location>
        <begin position="760"/>
        <end position="794"/>
    </location>
</feature>
<dbReference type="GO" id="GO:0008270">
    <property type="term" value="F:zinc ion binding"/>
    <property type="evidence" value="ECO:0007669"/>
    <property type="project" value="UniProtKB-KW"/>
</dbReference>
<feature type="compositionally biased region" description="Polar residues" evidence="5">
    <location>
        <begin position="1666"/>
        <end position="1679"/>
    </location>
</feature>
<keyword evidence="1" id="KW-0479">Metal-binding</keyword>
<evidence type="ECO:0000313" key="7">
    <source>
        <dbReference type="EMBL" id="GEU53280.1"/>
    </source>
</evidence>
<evidence type="ECO:0000256" key="1">
    <source>
        <dbReference type="ARBA" id="ARBA00022723"/>
    </source>
</evidence>
<accession>A0A6L2KWX4</accession>
<sequence length="1868" mass="210319">MEIRSCAITSGIARYISGRWKTHVSASIVVIASCKNNNEVHIYMEVDENLERIHVLQSSKVPQTLEYRGGQLNAARVLEVENFTNWKKRFKALMNELVNDGIKFSKLEINTGFINGLPKKWLSFCQSLRNTNHVKDFKLASPFSKLKYEENLIDSIYETKKSKSLVSATPLLTTLFSTSIVQDFQDSPDDEEDTRRSHEYLKDLKEEYQEKALLAKSKRFFKKGTQRFSSGKATNQTKCHKCGNKGHFDKEEVSSYDEETKVKALMALTNEERIYVGKESARNGEWTKITMKKGIGQLTEDTSSFGSKDLVFVKSSTDNSDMSITSSNLHKSSKAKDSTLPNHNTDEVPSNKSQRNTIDPSIFVYDSPASYYDSADESLVCRTHLLPLKKLDGVEPSSGPKTVKSILKSKSTFKAKTLKGIIINEPSSAPARGNKISLGSKTNSAPAGKLKNVNVEDDPPLAVVIKELNELKLQISKKKSSYSRNKFTQQMLLGSGFLRLGMRKRFQQKELLERVSFLLGRDFTAEADHGLSTPNDSIAPQQGMDEGTKNTSYNHISAGTDPHVLADQTKSVSEGLETVLTQPTIEKGASFTAIHGDKEEASTAIHGDKEDASITIKLEDLAKLSQKHKLELEKNKAEAESALLKAQPPFLNVEQLNELLVKSLQTEFLKILSSHDFGSSLPTELKDLPSKFNELTEEIKGLKTQVHELEIGLPKELKEIPTKLEDFTKTATSLTSYVAELKTLQWELLKEFLSIPAKRKQRNEVEVSHNESEDKDHVPTPSSDPLPSETKDAQSKEIVVLKKKVSKLLKWRKSRSRGLRRLMKIGSGRRVKSPLEKDSLGAQEDASKKRRMIKEIDQDDEIALDADTQGKKNDDEMFGVDLSGEEVVLDTTTVTIIVEKVSVAPTTDVTEDEITMAQTLAALKSTKPKVVVQEQEVSTIILAVATTVTTAVPTPRAKGVIFHEQKQSHIPTISSSKDKCKAKFIEHEVPIKKKDQIKMDEEYARQLEAKEQKADSLLAERLQAREREEFSEVQKARLLVKLIEKIIDDTKELKKCMEIVPDDGDKVLIEATPISSRSPISIDYKINKEGKRTISRSLDLMHSEVFGYIILMKTKTLIKKLKDLEDEYQVYGRIVRIKGLQGVTDVQIYTMEAGATTIMTAKLPILNPEEYDLWLMRIEQYFLMIDYSLWEVIMNGNKVLTKPIGSSEQTYEPTTAEEKQDRRNEMKARGTLLMALPNKDQLKFHLYQDAKLLMEAIKKMYRGNKESKKVQRTLLKQQYENFAASSLETLDQTFDRLQKLIRSSNINQNPQNMAFVSSKSGSSTNEADTTASEVSTTHTQGTTVNSTSVDNLSDAMICAFLASQPNTPQLTKEDLEQIDPDDLEEMDLHWEMAILTIRAKRFMKRTGRSLDMNGQRIGFDKTKVECFNCHKNGHFARECRALRNQDNRGREYRRTNVPVETPTKNALIAQDEIRGYDWSYQAEEETPTNYAFMALTSSESSSSSDFEVNPQQKEYKKGVINSGCSRHMTGNKCYLTDFEAFDGGFVSFRDGKGRIFGKGIKREYSVARTPQQNEIAKKRNRTLIEAARTMALVTKPYNKIPYELIRGRPPLIDFMKPFGCPVTILNTRDNLGKFEGKANEGYFVSAEDAGKKASEVDTGKALDNGGQDNQVSRSNDGSLFQQDRQTEHNNSTNDINIVSLPVSTAGPSFVNAASQIPFNVAGPSASTNAFEEHSFERFSPFKNAFSLPYILMVTPIDDTVIFGNAYDDDVLEEEVDMYNVDSAYAIPKATKNKKDERGIMIKNKARLVAQGHTQEEGIDYDEVFAPVAWIEAIRLFLAYASFKDFVVYQMDVESAFLYRKIEEDVYVC</sequence>
<feature type="region of interest" description="Disordered" evidence="5">
    <location>
        <begin position="1204"/>
        <end position="1224"/>
    </location>
</feature>
<evidence type="ECO:0000256" key="4">
    <source>
        <dbReference type="SAM" id="Coils"/>
    </source>
</evidence>
<comment type="caution">
    <text evidence="7">The sequence shown here is derived from an EMBL/GenBank/DDBJ whole genome shotgun (WGS) entry which is preliminary data.</text>
</comment>
<reference evidence="7" key="1">
    <citation type="journal article" date="2019" name="Sci. Rep.">
        <title>Draft genome of Tanacetum cinerariifolium, the natural source of mosquito coil.</title>
        <authorList>
            <person name="Yamashiro T."/>
            <person name="Shiraishi A."/>
            <person name="Satake H."/>
            <person name="Nakayama K."/>
        </authorList>
    </citation>
    <scope>NUCLEOTIDE SEQUENCE</scope>
</reference>
<keyword evidence="2" id="KW-0378">Hydrolase</keyword>
<dbReference type="PROSITE" id="PS50158">
    <property type="entry name" value="ZF_CCHC"/>
    <property type="match status" value="1"/>
</dbReference>
<protein>
    <submittedName>
        <fullName evidence="7">Retrovirus-related Pol polyprotein from transposon TNT 1-94</fullName>
    </submittedName>
</protein>
<name>A0A6L2KWX4_TANCI</name>
<feature type="coiled-coil region" evidence="4">
    <location>
        <begin position="1000"/>
        <end position="1027"/>
    </location>
</feature>
<evidence type="ECO:0000256" key="2">
    <source>
        <dbReference type="ARBA" id="ARBA00022801"/>
    </source>
</evidence>
<feature type="compositionally biased region" description="Basic and acidic residues" evidence="5">
    <location>
        <begin position="762"/>
        <end position="778"/>
    </location>
</feature>
<feature type="region of interest" description="Disordered" evidence="5">
    <location>
        <begin position="830"/>
        <end position="875"/>
    </location>
</feature>
<feature type="region of interest" description="Disordered" evidence="5">
    <location>
        <begin position="1317"/>
        <end position="1346"/>
    </location>
</feature>
<feature type="region of interest" description="Disordered" evidence="5">
    <location>
        <begin position="529"/>
        <end position="554"/>
    </location>
</feature>
<dbReference type="InterPro" id="IPR001878">
    <property type="entry name" value="Znf_CCHC"/>
</dbReference>
<dbReference type="Gene3D" id="4.10.60.10">
    <property type="entry name" value="Zinc finger, CCHC-type"/>
    <property type="match status" value="1"/>
</dbReference>
<dbReference type="InterPro" id="IPR039537">
    <property type="entry name" value="Retrotran_Ty1/copia-like"/>
</dbReference>
<evidence type="ECO:0000256" key="3">
    <source>
        <dbReference type="PROSITE-ProRule" id="PRU00047"/>
    </source>
</evidence>
<dbReference type="PANTHER" id="PTHR42648:SF32">
    <property type="entry name" value="RIBONUCLEASE H-LIKE DOMAIN, GAG-PRE-INTEGRASE DOMAIN PROTEIN-RELATED"/>
    <property type="match status" value="1"/>
</dbReference>
<dbReference type="Pfam" id="PF00098">
    <property type="entry name" value="zf-CCHC"/>
    <property type="match status" value="1"/>
</dbReference>
<organism evidence="7">
    <name type="scientific">Tanacetum cinerariifolium</name>
    <name type="common">Dalmatian daisy</name>
    <name type="synonym">Chrysanthemum cinerariifolium</name>
    <dbReference type="NCBI Taxonomy" id="118510"/>
    <lineage>
        <taxon>Eukaryota</taxon>
        <taxon>Viridiplantae</taxon>
        <taxon>Streptophyta</taxon>
        <taxon>Embryophyta</taxon>
        <taxon>Tracheophyta</taxon>
        <taxon>Spermatophyta</taxon>
        <taxon>Magnoliopsida</taxon>
        <taxon>eudicotyledons</taxon>
        <taxon>Gunneridae</taxon>
        <taxon>Pentapetalae</taxon>
        <taxon>asterids</taxon>
        <taxon>campanulids</taxon>
        <taxon>Asterales</taxon>
        <taxon>Asteraceae</taxon>
        <taxon>Asteroideae</taxon>
        <taxon>Anthemideae</taxon>
        <taxon>Anthemidinae</taxon>
        <taxon>Tanacetum</taxon>
    </lineage>
</organism>
<feature type="domain" description="CCHC-type" evidence="6">
    <location>
        <begin position="1426"/>
        <end position="1440"/>
    </location>
</feature>
<dbReference type="GO" id="GO:0003676">
    <property type="term" value="F:nucleic acid binding"/>
    <property type="evidence" value="ECO:0007669"/>
    <property type="project" value="InterPro"/>
</dbReference>
<dbReference type="PROSITE" id="PS51257">
    <property type="entry name" value="PROKAR_LIPOPROTEIN"/>
    <property type="match status" value="1"/>
</dbReference>